<dbReference type="RefSeq" id="WP_067386109.1">
    <property type="nucleotide sequence ID" value="NZ_CP015839.1"/>
</dbReference>
<dbReference type="SMART" id="SM00530">
    <property type="entry name" value="HTH_XRE"/>
    <property type="match status" value="1"/>
</dbReference>
<dbReference type="OrthoDB" id="5298444at2"/>
<evidence type="ECO:0000259" key="1">
    <source>
        <dbReference type="SMART" id="SM00530"/>
    </source>
</evidence>
<protein>
    <recommendedName>
        <fullName evidence="1">HTH cro/C1-type domain-containing protein</fullName>
    </recommendedName>
</protein>
<dbReference type="AlphaFoldDB" id="A0A1A9F2T0"/>
<dbReference type="InterPro" id="IPR001387">
    <property type="entry name" value="Cro/C1-type_HTH"/>
</dbReference>
<organism evidence="2 3">
    <name type="scientific">Marinobacterium aestuarii</name>
    <dbReference type="NCBI Taxonomy" id="1821621"/>
    <lineage>
        <taxon>Bacteria</taxon>
        <taxon>Pseudomonadati</taxon>
        <taxon>Pseudomonadota</taxon>
        <taxon>Gammaproteobacteria</taxon>
        <taxon>Oceanospirillales</taxon>
        <taxon>Oceanospirillaceae</taxon>
        <taxon>Marinobacterium</taxon>
    </lineage>
</organism>
<name>A0A1A9F2T0_9GAMM</name>
<dbReference type="InterPro" id="IPR010982">
    <property type="entry name" value="Lambda_DNA-bd_dom_sf"/>
</dbReference>
<dbReference type="CDD" id="cd00093">
    <property type="entry name" value="HTH_XRE"/>
    <property type="match status" value="1"/>
</dbReference>
<feature type="domain" description="HTH cro/C1-type" evidence="1">
    <location>
        <begin position="10"/>
        <end position="64"/>
    </location>
</feature>
<keyword evidence="3" id="KW-1185">Reference proteome</keyword>
<evidence type="ECO:0000313" key="3">
    <source>
        <dbReference type="Proteomes" id="UP000078070"/>
    </source>
</evidence>
<sequence length="244" mass="28007">MAQTEAIISTLKRALRASGLTYADVAQGLGMSEANVKRQFASERFTLARIEEICRLMQMDLSELFQQFEAARQRIVHLSEAQERELVADPLLLMVAVFVQNHLGFADITGRYSISEAECIRCLAKLDRLHIIDLLPHNRIKLRIDEHFSWIPGGPIERYFEQEVQQQFLRGSFRKSGGTRLFCTGMLSEHSRQLIGRRLQALSQEIAELQRQDASRPLAERHNTGVLLALREWEFSASQPFLRK</sequence>
<accession>A0A1A9F2T0</accession>
<reference evidence="3" key="1">
    <citation type="submission" date="2016-05" db="EMBL/GenBank/DDBJ databases">
        <authorList>
            <person name="Baek K."/>
            <person name="Yang S.-J."/>
        </authorList>
    </citation>
    <scope>NUCLEOTIDE SEQUENCE [LARGE SCALE GENOMIC DNA]</scope>
    <source>
        <strain evidence="3">ST58-10</strain>
    </source>
</reference>
<dbReference type="GO" id="GO:0003677">
    <property type="term" value="F:DNA binding"/>
    <property type="evidence" value="ECO:0007669"/>
    <property type="project" value="InterPro"/>
</dbReference>
<gene>
    <name evidence="2" type="ORF">A8C75_19900</name>
</gene>
<evidence type="ECO:0000313" key="2">
    <source>
        <dbReference type="EMBL" id="ANG64507.1"/>
    </source>
</evidence>
<dbReference type="SUPFAM" id="SSF47413">
    <property type="entry name" value="lambda repressor-like DNA-binding domains"/>
    <property type="match status" value="1"/>
</dbReference>
<dbReference type="Proteomes" id="UP000078070">
    <property type="component" value="Chromosome"/>
</dbReference>
<proteinExistence type="predicted"/>
<dbReference type="STRING" id="1821621.A8C75_19900"/>
<dbReference type="KEGG" id="mars:A8C75_19900"/>
<reference evidence="2 3" key="2">
    <citation type="journal article" date="2018" name="Int. J. Syst. Evol. Microbiol.">
        <title>Marinobacterium aestuarii sp. nov., a benzene-degrading marine bacterium isolated from estuary sediment.</title>
        <authorList>
            <person name="Bae S.S."/>
            <person name="Jung J."/>
            <person name="Chung D."/>
            <person name="Baek K."/>
        </authorList>
    </citation>
    <scope>NUCLEOTIDE SEQUENCE [LARGE SCALE GENOMIC DNA]</scope>
    <source>
        <strain evidence="2 3">ST58-10</strain>
    </source>
</reference>
<dbReference type="Pfam" id="PF13443">
    <property type="entry name" value="HTH_26"/>
    <property type="match status" value="1"/>
</dbReference>
<dbReference type="EMBL" id="CP015839">
    <property type="protein sequence ID" value="ANG64507.1"/>
    <property type="molecule type" value="Genomic_DNA"/>
</dbReference>